<evidence type="ECO:0000313" key="6">
    <source>
        <dbReference type="Proteomes" id="UP000009022"/>
    </source>
</evidence>
<dbReference type="GeneID" id="6753255"/>
<dbReference type="OrthoDB" id="5806726at2759"/>
<dbReference type="GO" id="GO:0005634">
    <property type="term" value="C:nucleus"/>
    <property type="evidence" value="ECO:0007669"/>
    <property type="project" value="UniProtKB-SubCell"/>
</dbReference>
<dbReference type="Proteomes" id="UP000009022">
    <property type="component" value="Unassembled WGS sequence"/>
</dbReference>
<dbReference type="RefSeq" id="XP_002112042.1">
    <property type="nucleotide sequence ID" value="XM_002112006.1"/>
</dbReference>
<keyword evidence="2" id="KW-0677">Repeat</keyword>
<dbReference type="OMA" id="NQEAEIC"/>
<dbReference type="EMBL" id="DS985244">
    <property type="protein sequence ID" value="EDV26009.1"/>
    <property type="molecule type" value="Genomic_DNA"/>
</dbReference>
<evidence type="ECO:0000256" key="2">
    <source>
        <dbReference type="ARBA" id="ARBA00022737"/>
    </source>
</evidence>
<evidence type="ECO:0000313" key="5">
    <source>
        <dbReference type="EMBL" id="EDV26009.1"/>
    </source>
</evidence>
<keyword evidence="6" id="KW-1185">Reference proteome</keyword>
<dbReference type="AlphaFoldDB" id="B3RVJ9"/>
<dbReference type="InterPro" id="IPR052311">
    <property type="entry name" value="MMS22L-TONSL_complex_comp"/>
</dbReference>
<dbReference type="InterPro" id="IPR019734">
    <property type="entry name" value="TPR_rpt"/>
</dbReference>
<dbReference type="InterPro" id="IPR011990">
    <property type="entry name" value="TPR-like_helical_dom_sf"/>
</dbReference>
<dbReference type="PANTHER" id="PTHR46358">
    <property type="entry name" value="TONSOKU-LIKE PROTEIN"/>
    <property type="match status" value="1"/>
</dbReference>
<dbReference type="CTD" id="6753255"/>
<name>B3RVJ9_TRIAD</name>
<dbReference type="HOGENOM" id="CLU_2213252_0_0_1"/>
<dbReference type="InParanoid" id="B3RVJ9"/>
<accession>B3RVJ9</accession>
<dbReference type="KEGG" id="tad:TRIADDRAFT_55680"/>
<organism evidence="5 6">
    <name type="scientific">Trichoplax adhaerens</name>
    <name type="common">Trichoplax reptans</name>
    <dbReference type="NCBI Taxonomy" id="10228"/>
    <lineage>
        <taxon>Eukaryota</taxon>
        <taxon>Metazoa</taxon>
        <taxon>Placozoa</taxon>
        <taxon>Uniplacotomia</taxon>
        <taxon>Trichoplacea</taxon>
        <taxon>Trichoplacidae</taxon>
        <taxon>Trichoplax</taxon>
    </lineage>
</organism>
<dbReference type="Gene3D" id="1.25.40.10">
    <property type="entry name" value="Tetratricopeptide repeat domain"/>
    <property type="match status" value="1"/>
</dbReference>
<dbReference type="SMART" id="SM00028">
    <property type="entry name" value="TPR"/>
    <property type="match status" value="2"/>
</dbReference>
<sequence length="107" mass="12539">MGLQKEIKHLESRLAKIQELNKDLNQEAEICNALGELYFRNGEYRKAVKIHREELILCEALNDRLGVAIANRKIGENLCELRQFDQALDHVKEHLKIAREVARHVYY</sequence>
<dbReference type="STRING" id="10228.B3RVJ9"/>
<feature type="coiled-coil region" evidence="4">
    <location>
        <begin position="7"/>
        <end position="34"/>
    </location>
</feature>
<comment type="subcellular location">
    <subcellularLocation>
        <location evidence="1">Nucleus</location>
    </subcellularLocation>
</comment>
<dbReference type="PANTHER" id="PTHR46358:SF1">
    <property type="entry name" value="TONSOKU-LIKE PROTEIN"/>
    <property type="match status" value="1"/>
</dbReference>
<dbReference type="PhylomeDB" id="B3RVJ9"/>
<keyword evidence="4" id="KW-0175">Coiled coil</keyword>
<reference evidence="5 6" key="1">
    <citation type="journal article" date="2008" name="Nature">
        <title>The Trichoplax genome and the nature of placozoans.</title>
        <authorList>
            <person name="Srivastava M."/>
            <person name="Begovic E."/>
            <person name="Chapman J."/>
            <person name="Putnam N.H."/>
            <person name="Hellsten U."/>
            <person name="Kawashima T."/>
            <person name="Kuo A."/>
            <person name="Mitros T."/>
            <person name="Salamov A."/>
            <person name="Carpenter M.L."/>
            <person name="Signorovitch A.Y."/>
            <person name="Moreno M.A."/>
            <person name="Kamm K."/>
            <person name="Grimwood J."/>
            <person name="Schmutz J."/>
            <person name="Shapiro H."/>
            <person name="Grigoriev I.V."/>
            <person name="Buss L.W."/>
            <person name="Schierwater B."/>
            <person name="Dellaporta S.L."/>
            <person name="Rokhsar D.S."/>
        </authorList>
    </citation>
    <scope>NUCLEOTIDE SEQUENCE [LARGE SCALE GENOMIC DNA]</scope>
    <source>
        <strain evidence="5 6">Grell-BS-1999</strain>
    </source>
</reference>
<evidence type="ECO:0000256" key="3">
    <source>
        <dbReference type="ARBA" id="ARBA00023242"/>
    </source>
</evidence>
<evidence type="ECO:0000256" key="4">
    <source>
        <dbReference type="SAM" id="Coils"/>
    </source>
</evidence>
<dbReference type="Pfam" id="PF13424">
    <property type="entry name" value="TPR_12"/>
    <property type="match status" value="1"/>
</dbReference>
<evidence type="ECO:0000256" key="1">
    <source>
        <dbReference type="ARBA" id="ARBA00004123"/>
    </source>
</evidence>
<dbReference type="SUPFAM" id="SSF48452">
    <property type="entry name" value="TPR-like"/>
    <property type="match status" value="1"/>
</dbReference>
<proteinExistence type="predicted"/>
<gene>
    <name evidence="5" type="ORF">TRIADDRAFT_55680</name>
</gene>
<protein>
    <submittedName>
        <fullName evidence="5">Uncharacterized protein</fullName>
    </submittedName>
</protein>
<keyword evidence="3" id="KW-0539">Nucleus</keyword>